<evidence type="ECO:0000313" key="2">
    <source>
        <dbReference type="Proteomes" id="UP001144256"/>
    </source>
</evidence>
<sequence length="313" mass="36790">MILSISRRSDIPAFYTDWLIKRFEEGFVYVRNPMNFHQVSEVKLSPELIDCIVFWTKDPKKIIPKLDTFNKYKYYFQITINSYGIDLEKNVRSKSEIIKSVIELSRLIGKERIIWRYDPVILTEKYDFAYHEKYFRKLMDMLSPYCDKCVISFLDIYTKTKRNMKEIDFQEITDKDMRYIAEAFTKIASEYKMTIETCSELIDLSDFGIKHGKCVDDKMISKLNNCDVVISKDANQRDICGCVKSIDIGAYNTCNHNCLYCYANFSEKATINNIGKHDDGSPFLIGNIEEGDVVKERKMEKYCTGFEQVRLFD</sequence>
<dbReference type="Pfam" id="PF08902">
    <property type="entry name" value="DUF1848"/>
    <property type="match status" value="1"/>
</dbReference>
<comment type="caution">
    <text evidence="1">The sequence shown here is derived from an EMBL/GenBank/DDBJ whole genome shotgun (WGS) entry which is preliminary data.</text>
</comment>
<dbReference type="InterPro" id="IPR014998">
    <property type="entry name" value="DUF1848"/>
</dbReference>
<dbReference type="AlphaFoldDB" id="A0A9W5YBJ2"/>
<keyword evidence="2" id="KW-1185">Reference proteome</keyword>
<dbReference type="RefSeq" id="WP_281817563.1">
    <property type="nucleotide sequence ID" value="NZ_BRLB01000013.1"/>
</dbReference>
<reference evidence="1" key="1">
    <citation type="submission" date="2022-06" db="EMBL/GenBank/DDBJ databases">
        <title>Vallitalea longa sp. nov., an anaerobic bacterium isolated from marine sediment.</title>
        <authorList>
            <person name="Hirano S."/>
            <person name="Terahara T."/>
            <person name="Mori K."/>
            <person name="Hamada M."/>
            <person name="Matsumoto R."/>
            <person name="Kobayashi T."/>
        </authorList>
    </citation>
    <scope>NUCLEOTIDE SEQUENCE</scope>
    <source>
        <strain evidence="1">SH18-1</strain>
    </source>
</reference>
<evidence type="ECO:0008006" key="3">
    <source>
        <dbReference type="Google" id="ProtNLM"/>
    </source>
</evidence>
<accession>A0A9W5YBJ2</accession>
<dbReference type="EMBL" id="BRLB01000013">
    <property type="protein sequence ID" value="GKX30967.1"/>
    <property type="molecule type" value="Genomic_DNA"/>
</dbReference>
<dbReference type="Proteomes" id="UP001144256">
    <property type="component" value="Unassembled WGS sequence"/>
</dbReference>
<proteinExistence type="predicted"/>
<gene>
    <name evidence="1" type="ORF">SH1V18_34470</name>
</gene>
<protein>
    <recommendedName>
        <fullName evidence="3">DUF1848 domain-containing protein</fullName>
    </recommendedName>
</protein>
<name>A0A9W5YBJ2_9FIRM</name>
<organism evidence="1 2">
    <name type="scientific">Vallitalea longa</name>
    <dbReference type="NCBI Taxonomy" id="2936439"/>
    <lineage>
        <taxon>Bacteria</taxon>
        <taxon>Bacillati</taxon>
        <taxon>Bacillota</taxon>
        <taxon>Clostridia</taxon>
        <taxon>Lachnospirales</taxon>
        <taxon>Vallitaleaceae</taxon>
        <taxon>Vallitalea</taxon>
    </lineage>
</organism>
<evidence type="ECO:0000313" key="1">
    <source>
        <dbReference type="EMBL" id="GKX30967.1"/>
    </source>
</evidence>